<reference evidence="3" key="1">
    <citation type="submission" date="2022-08" db="EMBL/GenBank/DDBJ databases">
        <title>Novel sulfate-reducing endosymbionts in the free-living metamonad Anaeramoeba.</title>
        <authorList>
            <person name="Jerlstrom-Hultqvist J."/>
            <person name="Cepicka I."/>
            <person name="Gallot-Lavallee L."/>
            <person name="Salas-Leiva D."/>
            <person name="Curtis B.A."/>
            <person name="Zahonova K."/>
            <person name="Pipaliya S."/>
            <person name="Dacks J."/>
            <person name="Roger A.J."/>
        </authorList>
    </citation>
    <scope>NUCLEOTIDE SEQUENCE</scope>
    <source>
        <strain evidence="3">Schooner1</strain>
    </source>
</reference>
<gene>
    <name evidence="3" type="ORF">M0813_22578</name>
</gene>
<dbReference type="PANTHER" id="PTHR43048">
    <property type="entry name" value="METHYLMALONYL-COA EPIMERASE"/>
    <property type="match status" value="1"/>
</dbReference>
<protein>
    <submittedName>
        <fullName evidence="3">Methylmalonyl-coa epimerase</fullName>
    </submittedName>
</protein>
<proteinExistence type="predicted"/>
<dbReference type="Pfam" id="PF13669">
    <property type="entry name" value="Glyoxalase_4"/>
    <property type="match status" value="1"/>
</dbReference>
<comment type="caution">
    <text evidence="3">The sequence shown here is derived from an EMBL/GenBank/DDBJ whole genome shotgun (WGS) entry which is preliminary data.</text>
</comment>
<dbReference type="InterPro" id="IPR029068">
    <property type="entry name" value="Glyas_Bleomycin-R_OHBP_Dase"/>
</dbReference>
<dbReference type="InterPro" id="IPR051785">
    <property type="entry name" value="MMCE/EMCE_epimerase"/>
</dbReference>
<keyword evidence="1" id="KW-0479">Metal-binding</keyword>
<sequence>MNKLSSIGKLHHIGMITKNVRNQITLFESLFGEGESKITDLPEEESVMGELTINGTMYQLWQANGEKSPAWEASKRLPEGGLHHLCYLVEDLDTALEQVQNLGIRKSFQENVVMKNGDKMNFLKEEDCGGISIELWQNKK</sequence>
<organism evidence="3 4">
    <name type="scientific">Anaeramoeba flamelloides</name>
    <dbReference type="NCBI Taxonomy" id="1746091"/>
    <lineage>
        <taxon>Eukaryota</taxon>
        <taxon>Metamonada</taxon>
        <taxon>Anaeramoebidae</taxon>
        <taxon>Anaeramoeba</taxon>
    </lineage>
</organism>
<evidence type="ECO:0000313" key="4">
    <source>
        <dbReference type="Proteomes" id="UP001150062"/>
    </source>
</evidence>
<evidence type="ECO:0000313" key="3">
    <source>
        <dbReference type="EMBL" id="KAJ6242440.1"/>
    </source>
</evidence>
<dbReference type="EMBL" id="JAOAOG010000175">
    <property type="protein sequence ID" value="KAJ6242440.1"/>
    <property type="molecule type" value="Genomic_DNA"/>
</dbReference>
<dbReference type="PROSITE" id="PS51819">
    <property type="entry name" value="VOC"/>
    <property type="match status" value="1"/>
</dbReference>
<evidence type="ECO:0000259" key="2">
    <source>
        <dbReference type="PROSITE" id="PS51819"/>
    </source>
</evidence>
<keyword evidence="4" id="KW-1185">Reference proteome</keyword>
<dbReference type="Proteomes" id="UP001150062">
    <property type="component" value="Unassembled WGS sequence"/>
</dbReference>
<accession>A0ABQ8YD29</accession>
<evidence type="ECO:0000256" key="1">
    <source>
        <dbReference type="ARBA" id="ARBA00022723"/>
    </source>
</evidence>
<dbReference type="SUPFAM" id="SSF54593">
    <property type="entry name" value="Glyoxalase/Bleomycin resistance protein/Dihydroxybiphenyl dioxygenase"/>
    <property type="match status" value="1"/>
</dbReference>
<feature type="domain" description="VOC" evidence="2">
    <location>
        <begin position="9"/>
        <end position="138"/>
    </location>
</feature>
<dbReference type="PANTHER" id="PTHR43048:SF3">
    <property type="entry name" value="METHYLMALONYL-COA EPIMERASE, MITOCHONDRIAL"/>
    <property type="match status" value="1"/>
</dbReference>
<dbReference type="Gene3D" id="3.10.180.10">
    <property type="entry name" value="2,3-Dihydroxybiphenyl 1,2-Dioxygenase, domain 1"/>
    <property type="match status" value="1"/>
</dbReference>
<dbReference type="InterPro" id="IPR037523">
    <property type="entry name" value="VOC_core"/>
</dbReference>
<name>A0ABQ8YD29_9EUKA</name>